<dbReference type="OrthoDB" id="442283at2759"/>
<proteinExistence type="predicted"/>
<evidence type="ECO:0000313" key="2">
    <source>
        <dbReference type="Proteomes" id="UP000604046"/>
    </source>
</evidence>
<protein>
    <recommendedName>
        <fullName evidence="3">E3 ubiquitin-protein ligase HERC2</fullName>
    </recommendedName>
</protein>
<name>A0A812UFL1_9DINO</name>
<dbReference type="Proteomes" id="UP000604046">
    <property type="component" value="Unassembled WGS sequence"/>
</dbReference>
<sequence>MDPLCLGGHPQLPHRAESGAAILTDGSIVSWGHEKDSTAGDSSALQDQLGSVQHVQATNCAYAAILADGSVVTWGQNRFGGNSSAVQAKLRNVRHIQAGHASFAATLAYGSVVTWGLDCAVGDALALWRDVRFRPQRGPLQPG</sequence>
<dbReference type="InterPro" id="IPR009091">
    <property type="entry name" value="RCC1/BLIP-II"/>
</dbReference>
<accession>A0A812UFL1</accession>
<gene>
    <name evidence="1" type="ORF">SNAT2548_LOCUS31900</name>
</gene>
<dbReference type="AlphaFoldDB" id="A0A812UFL1"/>
<keyword evidence="2" id="KW-1185">Reference proteome</keyword>
<dbReference type="SUPFAM" id="SSF50985">
    <property type="entry name" value="RCC1/BLIP-II"/>
    <property type="match status" value="1"/>
</dbReference>
<evidence type="ECO:0000313" key="1">
    <source>
        <dbReference type="EMBL" id="CAE7564014.1"/>
    </source>
</evidence>
<reference evidence="1" key="1">
    <citation type="submission" date="2021-02" db="EMBL/GenBank/DDBJ databases">
        <authorList>
            <person name="Dougan E. K."/>
            <person name="Rhodes N."/>
            <person name="Thang M."/>
            <person name="Chan C."/>
        </authorList>
    </citation>
    <scope>NUCLEOTIDE SEQUENCE</scope>
</reference>
<evidence type="ECO:0008006" key="3">
    <source>
        <dbReference type="Google" id="ProtNLM"/>
    </source>
</evidence>
<comment type="caution">
    <text evidence="1">The sequence shown here is derived from an EMBL/GenBank/DDBJ whole genome shotgun (WGS) entry which is preliminary data.</text>
</comment>
<organism evidence="1 2">
    <name type="scientific">Symbiodinium natans</name>
    <dbReference type="NCBI Taxonomy" id="878477"/>
    <lineage>
        <taxon>Eukaryota</taxon>
        <taxon>Sar</taxon>
        <taxon>Alveolata</taxon>
        <taxon>Dinophyceae</taxon>
        <taxon>Suessiales</taxon>
        <taxon>Symbiodiniaceae</taxon>
        <taxon>Symbiodinium</taxon>
    </lineage>
</organism>
<dbReference type="EMBL" id="CAJNDS010002682">
    <property type="protein sequence ID" value="CAE7564014.1"/>
    <property type="molecule type" value="Genomic_DNA"/>
</dbReference>
<dbReference type="Gene3D" id="2.130.10.30">
    <property type="entry name" value="Regulator of chromosome condensation 1/beta-lactamase-inhibitor protein II"/>
    <property type="match status" value="1"/>
</dbReference>